<comment type="similarity">
    <text evidence="2">Belongs to the nurim family.</text>
</comment>
<keyword evidence="3 6" id="KW-0812">Transmembrane</keyword>
<keyword evidence="8" id="KW-1185">Reference proteome</keyword>
<dbReference type="EMBL" id="LGCM01000040">
    <property type="protein sequence ID" value="KPL80505.1"/>
    <property type="molecule type" value="Genomic_DNA"/>
</dbReference>
<feature type="transmembrane region" description="Helical" evidence="6">
    <location>
        <begin position="152"/>
        <end position="172"/>
    </location>
</feature>
<protein>
    <submittedName>
        <fullName evidence="7">Uncharacterized protein</fullName>
    </submittedName>
</protein>
<evidence type="ECO:0000256" key="2">
    <source>
        <dbReference type="ARBA" id="ARBA00010631"/>
    </source>
</evidence>
<organism evidence="7 8">
    <name type="scientific">Levilinea saccharolytica</name>
    <dbReference type="NCBI Taxonomy" id="229921"/>
    <lineage>
        <taxon>Bacteria</taxon>
        <taxon>Bacillati</taxon>
        <taxon>Chloroflexota</taxon>
        <taxon>Anaerolineae</taxon>
        <taxon>Anaerolineales</taxon>
        <taxon>Anaerolineaceae</taxon>
        <taxon>Levilinea</taxon>
    </lineage>
</organism>
<feature type="transmembrane region" description="Helical" evidence="6">
    <location>
        <begin position="46"/>
        <end position="64"/>
    </location>
</feature>
<evidence type="ECO:0000256" key="6">
    <source>
        <dbReference type="SAM" id="Phobius"/>
    </source>
</evidence>
<evidence type="ECO:0000313" key="7">
    <source>
        <dbReference type="EMBL" id="KPL80505.1"/>
    </source>
</evidence>
<dbReference type="PANTHER" id="PTHR31040:SF1">
    <property type="entry name" value="NURIM"/>
    <property type="match status" value="1"/>
</dbReference>
<dbReference type="STRING" id="229921.ADN01_11830"/>
<evidence type="ECO:0000256" key="1">
    <source>
        <dbReference type="ARBA" id="ARBA00004127"/>
    </source>
</evidence>
<dbReference type="GO" id="GO:0012505">
    <property type="term" value="C:endomembrane system"/>
    <property type="evidence" value="ECO:0007669"/>
    <property type="project" value="UniProtKB-SubCell"/>
</dbReference>
<dbReference type="RefSeq" id="WP_062416757.1">
    <property type="nucleotide sequence ID" value="NZ_DF967974.1"/>
</dbReference>
<gene>
    <name evidence="7" type="ORF">ADN01_11830</name>
</gene>
<accession>A0A0P6YEJ7</accession>
<reference evidence="7 8" key="1">
    <citation type="submission" date="2015-07" db="EMBL/GenBank/DDBJ databases">
        <title>Genome sequence of Levilinea saccharolytica DSM 16555.</title>
        <authorList>
            <person name="Hemp J."/>
            <person name="Ward L.M."/>
            <person name="Pace L.A."/>
            <person name="Fischer W.W."/>
        </authorList>
    </citation>
    <scope>NUCLEOTIDE SEQUENCE [LARGE SCALE GENOMIC DNA]</scope>
    <source>
        <strain evidence="7 8">KIBI-1</strain>
    </source>
</reference>
<dbReference type="Gene3D" id="1.20.120.1630">
    <property type="match status" value="1"/>
</dbReference>
<dbReference type="Pfam" id="PF04191">
    <property type="entry name" value="PEMT"/>
    <property type="match status" value="1"/>
</dbReference>
<keyword evidence="4 6" id="KW-1133">Transmembrane helix</keyword>
<dbReference type="Proteomes" id="UP000050501">
    <property type="component" value="Unassembled WGS sequence"/>
</dbReference>
<name>A0A0P6YEJ7_9CHLR</name>
<evidence type="ECO:0000256" key="3">
    <source>
        <dbReference type="ARBA" id="ARBA00022692"/>
    </source>
</evidence>
<comment type="subcellular location">
    <subcellularLocation>
        <location evidence="1">Endomembrane system</location>
        <topology evidence="1">Multi-pass membrane protein</topology>
    </subcellularLocation>
</comment>
<feature type="transmembrane region" description="Helical" evidence="6">
    <location>
        <begin position="6"/>
        <end position="25"/>
    </location>
</feature>
<evidence type="ECO:0000256" key="4">
    <source>
        <dbReference type="ARBA" id="ARBA00022989"/>
    </source>
</evidence>
<comment type="caution">
    <text evidence="7">The sequence shown here is derived from an EMBL/GenBank/DDBJ whole genome shotgun (WGS) entry which is preliminary data.</text>
</comment>
<evidence type="ECO:0000313" key="8">
    <source>
        <dbReference type="Proteomes" id="UP000050501"/>
    </source>
</evidence>
<sequence>MISSALWILAAMAAYGGLHSLLASHGFKRRMESWLGPRRYQRGYRLFFNVFAGLSFLPVLFLLVRLPDRPLYTLPFPLWILTGAVQLAALAGMALAVQQTGAANFLGLEQWFSPQRAAQPHSMTTGGLYAYVRHPIYTCGLIVLWLTPILTVNLLAFNLGATLYMTLGAAWFEEKKLAAEFGEAYAAYQKRVPMLIPRLGRRRG</sequence>
<proteinExistence type="inferred from homology"/>
<evidence type="ECO:0000256" key="5">
    <source>
        <dbReference type="ARBA" id="ARBA00023136"/>
    </source>
</evidence>
<dbReference type="AlphaFoldDB" id="A0A0P6YEJ7"/>
<dbReference type="InterPro" id="IPR033580">
    <property type="entry name" value="Nurim-like"/>
</dbReference>
<dbReference type="PANTHER" id="PTHR31040">
    <property type="entry name" value="NURIM"/>
    <property type="match status" value="1"/>
</dbReference>
<keyword evidence="5 6" id="KW-0472">Membrane</keyword>
<feature type="transmembrane region" description="Helical" evidence="6">
    <location>
        <begin position="76"/>
        <end position="97"/>
    </location>
</feature>
<dbReference type="InterPro" id="IPR007318">
    <property type="entry name" value="Phopholipid_MeTrfase"/>
</dbReference>
<dbReference type="OrthoDB" id="9809773at2"/>